<accession>A0A1I2K0P8</accession>
<protein>
    <submittedName>
        <fullName evidence="2">RHS repeat-associated core domain-containing protein</fullName>
    </submittedName>
</protein>
<evidence type="ECO:0000256" key="1">
    <source>
        <dbReference type="SAM" id="MobiDB-lite"/>
    </source>
</evidence>
<dbReference type="PANTHER" id="PTHR32305">
    <property type="match status" value="1"/>
</dbReference>
<dbReference type="NCBIfam" id="TIGR03696">
    <property type="entry name" value="Rhs_assc_core"/>
    <property type="match status" value="1"/>
</dbReference>
<dbReference type="Gene3D" id="2.180.10.10">
    <property type="entry name" value="RHS repeat-associated core"/>
    <property type="match status" value="1"/>
</dbReference>
<evidence type="ECO:0000313" key="3">
    <source>
        <dbReference type="Proteomes" id="UP000199513"/>
    </source>
</evidence>
<dbReference type="InterPro" id="IPR050708">
    <property type="entry name" value="T6SS_VgrG/RHS"/>
</dbReference>
<organism evidence="2 3">
    <name type="scientific">Thermoflexibacter ruber</name>
    <dbReference type="NCBI Taxonomy" id="1003"/>
    <lineage>
        <taxon>Bacteria</taxon>
        <taxon>Pseudomonadati</taxon>
        <taxon>Bacteroidota</taxon>
        <taxon>Cytophagia</taxon>
        <taxon>Cytophagales</taxon>
        <taxon>Thermoflexibacteraceae</taxon>
        <taxon>Thermoflexibacter</taxon>
    </lineage>
</organism>
<dbReference type="RefSeq" id="WP_091549520.1">
    <property type="nucleotide sequence ID" value="NZ_FONY01000078.1"/>
</dbReference>
<sequence length="120" mass="13137">MKGLDYTAPSLNTEDKFTFNGQTEKETKLNLHWHETAFRSYDPQVGRFHQIDPLADLFTGINPYQFGYNNPVMFNDPTGLANEGGKCENCTDDPNAGKIKKKKSSSSSGGTGMAGVVIGK</sequence>
<feature type="region of interest" description="Disordered" evidence="1">
    <location>
        <begin position="90"/>
        <end position="120"/>
    </location>
</feature>
<evidence type="ECO:0000313" key="2">
    <source>
        <dbReference type="EMBL" id="SFF60414.1"/>
    </source>
</evidence>
<reference evidence="2 3" key="1">
    <citation type="submission" date="2016-10" db="EMBL/GenBank/DDBJ databases">
        <authorList>
            <person name="de Groot N.N."/>
        </authorList>
    </citation>
    <scope>NUCLEOTIDE SEQUENCE [LARGE SCALE GENOMIC DNA]</scope>
    <source>
        <strain>GEY</strain>
        <strain evidence="3">DSM 9560</strain>
    </source>
</reference>
<dbReference type="OrthoDB" id="568326at2"/>
<gene>
    <name evidence="2" type="ORF">SAMN04488541_10785</name>
</gene>
<keyword evidence="3" id="KW-1185">Reference proteome</keyword>
<name>A0A1I2K0P8_9BACT</name>
<dbReference type="InterPro" id="IPR022385">
    <property type="entry name" value="Rhs_assc_core"/>
</dbReference>
<dbReference type="PANTHER" id="PTHR32305:SF15">
    <property type="entry name" value="PROTEIN RHSA-RELATED"/>
    <property type="match status" value="1"/>
</dbReference>
<dbReference type="AlphaFoldDB" id="A0A1I2K0P8"/>
<proteinExistence type="predicted"/>
<dbReference type="Proteomes" id="UP000199513">
    <property type="component" value="Unassembled WGS sequence"/>
</dbReference>
<dbReference type="EMBL" id="FONY01000078">
    <property type="protein sequence ID" value="SFF60414.1"/>
    <property type="molecule type" value="Genomic_DNA"/>
</dbReference>
<dbReference type="STRING" id="1003.SAMN04488541_10785"/>